<gene>
    <name evidence="5" type="ORF">HUJ06_015799</name>
</gene>
<protein>
    <submittedName>
        <fullName evidence="5">Uncharacterized protein</fullName>
    </submittedName>
</protein>
<keyword evidence="2 4" id="KW-1133">Transmembrane helix</keyword>
<dbReference type="AlphaFoldDB" id="A0A822ZEP4"/>
<evidence type="ECO:0000256" key="3">
    <source>
        <dbReference type="ARBA" id="ARBA00023136"/>
    </source>
</evidence>
<evidence type="ECO:0000256" key="2">
    <source>
        <dbReference type="ARBA" id="ARBA00022989"/>
    </source>
</evidence>
<keyword evidence="6" id="KW-1185">Reference proteome</keyword>
<dbReference type="EMBL" id="DUZY01000005">
    <property type="protein sequence ID" value="DAD41476.1"/>
    <property type="molecule type" value="Genomic_DNA"/>
</dbReference>
<dbReference type="GO" id="GO:0005524">
    <property type="term" value="F:ATP binding"/>
    <property type="evidence" value="ECO:0007669"/>
    <property type="project" value="InterPro"/>
</dbReference>
<evidence type="ECO:0000313" key="6">
    <source>
        <dbReference type="Proteomes" id="UP000607653"/>
    </source>
</evidence>
<dbReference type="GO" id="GO:0016020">
    <property type="term" value="C:membrane"/>
    <property type="evidence" value="ECO:0007669"/>
    <property type="project" value="InterPro"/>
</dbReference>
<evidence type="ECO:0000256" key="1">
    <source>
        <dbReference type="ARBA" id="ARBA00022692"/>
    </source>
</evidence>
<dbReference type="Proteomes" id="UP000607653">
    <property type="component" value="Unassembled WGS sequence"/>
</dbReference>
<dbReference type="InterPro" id="IPR036640">
    <property type="entry name" value="ABC1_TM_sf"/>
</dbReference>
<accession>A0A822ZEP4</accession>
<reference evidence="5 6" key="1">
    <citation type="journal article" date="2020" name="Mol. Biol. Evol.">
        <title>Distinct Expression and Methylation Patterns for Genes with Different Fates following a Single Whole-Genome Duplication in Flowering Plants.</title>
        <authorList>
            <person name="Shi T."/>
            <person name="Rahmani R.S."/>
            <person name="Gugger P.F."/>
            <person name="Wang M."/>
            <person name="Li H."/>
            <person name="Zhang Y."/>
            <person name="Li Z."/>
            <person name="Wang Q."/>
            <person name="Van de Peer Y."/>
            <person name="Marchal K."/>
            <person name="Chen J."/>
        </authorList>
    </citation>
    <scope>NUCLEOTIDE SEQUENCE [LARGE SCALE GENOMIC DNA]</scope>
    <source>
        <tissue evidence="5">Leaf</tissue>
    </source>
</reference>
<dbReference type="Gene3D" id="1.20.1560.10">
    <property type="entry name" value="ABC transporter type 1, transmembrane domain"/>
    <property type="match status" value="1"/>
</dbReference>
<organism evidence="5 6">
    <name type="scientific">Nelumbo nucifera</name>
    <name type="common">Sacred lotus</name>
    <dbReference type="NCBI Taxonomy" id="4432"/>
    <lineage>
        <taxon>Eukaryota</taxon>
        <taxon>Viridiplantae</taxon>
        <taxon>Streptophyta</taxon>
        <taxon>Embryophyta</taxon>
        <taxon>Tracheophyta</taxon>
        <taxon>Spermatophyta</taxon>
        <taxon>Magnoliopsida</taxon>
        <taxon>Proteales</taxon>
        <taxon>Nelumbonaceae</taxon>
        <taxon>Nelumbo</taxon>
    </lineage>
</organism>
<keyword evidence="3 4" id="KW-0472">Membrane</keyword>
<name>A0A822ZEP4_NELNU</name>
<sequence length="125" mass="13723">MLVACTAGFILQWRLSLVLIAVFPVVVAATVLQKMFMKGFSGDLEAAQGNAVSRPGCGKFQNCCRIQFRGKHSLPLLLQPRFTPETLFLEGTDCWNLLRSSTILTLCLECPWIVVCVLAGEAGYL</sequence>
<proteinExistence type="predicted"/>
<feature type="transmembrane region" description="Helical" evidence="4">
    <location>
        <begin position="12"/>
        <end position="32"/>
    </location>
</feature>
<evidence type="ECO:0000313" key="5">
    <source>
        <dbReference type="EMBL" id="DAD41476.1"/>
    </source>
</evidence>
<comment type="caution">
    <text evidence="5">The sequence shown here is derived from an EMBL/GenBank/DDBJ whole genome shotgun (WGS) entry which is preliminary data.</text>
</comment>
<evidence type="ECO:0000256" key="4">
    <source>
        <dbReference type="SAM" id="Phobius"/>
    </source>
</evidence>
<keyword evidence="1 4" id="KW-0812">Transmembrane</keyword>